<dbReference type="InterPro" id="IPR001360">
    <property type="entry name" value="Glyco_hydro_1"/>
</dbReference>
<dbReference type="GO" id="GO:0005975">
    <property type="term" value="P:carbohydrate metabolic process"/>
    <property type="evidence" value="ECO:0007669"/>
    <property type="project" value="InterPro"/>
</dbReference>
<comment type="caution">
    <text evidence="5">The sequence shown here is derived from an EMBL/GenBank/DDBJ whole genome shotgun (WGS) entry which is preliminary data.</text>
</comment>
<comment type="similarity">
    <text evidence="1">Belongs to the glycosyl hydrolase 1 family.</text>
</comment>
<organism evidence="5">
    <name type="scientific">marine sediment metagenome</name>
    <dbReference type="NCBI Taxonomy" id="412755"/>
    <lineage>
        <taxon>unclassified sequences</taxon>
        <taxon>metagenomes</taxon>
        <taxon>ecological metagenomes</taxon>
    </lineage>
</organism>
<accession>X0X832</accession>
<evidence type="ECO:0000256" key="2">
    <source>
        <dbReference type="ARBA" id="ARBA00012744"/>
    </source>
</evidence>
<dbReference type="PROSITE" id="PS00572">
    <property type="entry name" value="GLYCOSYL_HYDROL_F1_1"/>
    <property type="match status" value="1"/>
</dbReference>
<dbReference type="GO" id="GO:0008422">
    <property type="term" value="F:beta-glucosidase activity"/>
    <property type="evidence" value="ECO:0007669"/>
    <property type="project" value="TreeGrafter"/>
</dbReference>
<proteinExistence type="inferred from homology"/>
<dbReference type="InterPro" id="IPR018120">
    <property type="entry name" value="Glyco_hydro_1_AS"/>
</dbReference>
<dbReference type="PANTHER" id="PTHR10353">
    <property type="entry name" value="GLYCOSYL HYDROLASE"/>
    <property type="match status" value="1"/>
</dbReference>
<dbReference type="Pfam" id="PF00232">
    <property type="entry name" value="Glyco_hydro_1"/>
    <property type="match status" value="1"/>
</dbReference>
<sequence>DLDTIAAQTDFLGVNYYTTIVLRDEVIPEGENQPPVSAVPEVECTDMGWPINPDGLYQLLNRLHFEYQPGKLYITENGASYSDGIDKDGRIRDQRRLNYLSQHFAAAHRAIECGVPLAGYFVWSLIDNFEWNKGYAQRFGLIWVDYETQQRIPKDSALWYKQVIADNGLVKPT</sequence>
<dbReference type="Gene3D" id="3.20.20.80">
    <property type="entry name" value="Glycosidases"/>
    <property type="match status" value="1"/>
</dbReference>
<name>X0X832_9ZZZZ</name>
<protein>
    <recommendedName>
        <fullName evidence="2">beta-glucosidase</fullName>
        <ecNumber evidence="2">3.2.1.21</ecNumber>
    </recommendedName>
</protein>
<evidence type="ECO:0000256" key="1">
    <source>
        <dbReference type="ARBA" id="ARBA00010838"/>
    </source>
</evidence>
<feature type="non-terminal residue" evidence="5">
    <location>
        <position position="1"/>
    </location>
</feature>
<dbReference type="AlphaFoldDB" id="X0X832"/>
<dbReference type="EMBL" id="BARS01047363">
    <property type="protein sequence ID" value="GAG39205.1"/>
    <property type="molecule type" value="Genomic_DNA"/>
</dbReference>
<dbReference type="EC" id="3.2.1.21" evidence="2"/>
<keyword evidence="4" id="KW-0326">Glycosidase</keyword>
<keyword evidence="3" id="KW-0378">Hydrolase</keyword>
<gene>
    <name evidence="5" type="ORF">S01H1_71154</name>
</gene>
<dbReference type="PANTHER" id="PTHR10353:SF36">
    <property type="entry name" value="LP05116P"/>
    <property type="match status" value="1"/>
</dbReference>
<evidence type="ECO:0000313" key="5">
    <source>
        <dbReference type="EMBL" id="GAG39205.1"/>
    </source>
</evidence>
<dbReference type="PRINTS" id="PR00131">
    <property type="entry name" value="GLHYDRLASE1"/>
</dbReference>
<evidence type="ECO:0000256" key="4">
    <source>
        <dbReference type="ARBA" id="ARBA00023295"/>
    </source>
</evidence>
<evidence type="ECO:0000256" key="3">
    <source>
        <dbReference type="ARBA" id="ARBA00022801"/>
    </source>
</evidence>
<dbReference type="InterPro" id="IPR017853">
    <property type="entry name" value="GH"/>
</dbReference>
<reference evidence="5" key="1">
    <citation type="journal article" date="2014" name="Front. Microbiol.">
        <title>High frequency of phylogenetically diverse reductive dehalogenase-homologous genes in deep subseafloor sedimentary metagenomes.</title>
        <authorList>
            <person name="Kawai M."/>
            <person name="Futagami T."/>
            <person name="Toyoda A."/>
            <person name="Takaki Y."/>
            <person name="Nishi S."/>
            <person name="Hori S."/>
            <person name="Arai W."/>
            <person name="Tsubouchi T."/>
            <person name="Morono Y."/>
            <person name="Uchiyama I."/>
            <person name="Ito T."/>
            <person name="Fujiyama A."/>
            <person name="Inagaki F."/>
            <person name="Takami H."/>
        </authorList>
    </citation>
    <scope>NUCLEOTIDE SEQUENCE</scope>
    <source>
        <strain evidence="5">Expedition CK06-06</strain>
    </source>
</reference>
<dbReference type="SUPFAM" id="SSF51445">
    <property type="entry name" value="(Trans)glycosidases"/>
    <property type="match status" value="1"/>
</dbReference>